<feature type="domain" description="ML-like" evidence="9">
    <location>
        <begin position="1"/>
        <end position="141"/>
    </location>
</feature>
<feature type="transmembrane region" description="Helical" evidence="8">
    <location>
        <begin position="382"/>
        <end position="403"/>
    </location>
</feature>
<dbReference type="InterPro" id="IPR040241">
    <property type="entry name" value="TRP_Flc/Pkd2-like"/>
</dbReference>
<keyword evidence="10" id="KW-1185">Reference proteome</keyword>
<reference evidence="11" key="3">
    <citation type="submission" date="2025-08" db="UniProtKB">
        <authorList>
            <consortium name="RefSeq"/>
        </authorList>
    </citation>
    <scope>IDENTIFICATION</scope>
    <source>
        <strain evidence="11">CBS 342.82</strain>
    </source>
</reference>
<feature type="transmembrane region" description="Helical" evidence="8">
    <location>
        <begin position="536"/>
        <end position="561"/>
    </location>
</feature>
<keyword evidence="3 8" id="KW-0812">Transmembrane</keyword>
<feature type="transmembrane region" description="Helical" evidence="8">
    <location>
        <begin position="503"/>
        <end position="524"/>
    </location>
</feature>
<keyword evidence="5 8" id="KW-1133">Transmembrane helix</keyword>
<dbReference type="PANTHER" id="PTHR31145:SF2">
    <property type="entry name" value="FLAVIN CARRIER PROTEIN 2"/>
    <property type="match status" value="1"/>
</dbReference>
<evidence type="ECO:0000313" key="11">
    <source>
        <dbReference type="RefSeq" id="XP_033462643.1"/>
    </source>
</evidence>
<evidence type="ECO:0000256" key="7">
    <source>
        <dbReference type="SAM" id="MobiDB-lite"/>
    </source>
</evidence>
<evidence type="ECO:0000256" key="6">
    <source>
        <dbReference type="ARBA" id="ARBA00023136"/>
    </source>
</evidence>
<protein>
    <submittedName>
        <fullName evidence="11">TRP-domain-containing protein</fullName>
    </submittedName>
</protein>
<dbReference type="GO" id="GO:0016020">
    <property type="term" value="C:membrane"/>
    <property type="evidence" value="ECO:0007669"/>
    <property type="project" value="UniProtKB-SubCell"/>
</dbReference>
<comment type="similarity">
    <text evidence="2">Belongs to the transient receptor potential (TRP) ion channel family.</text>
</comment>
<reference evidence="11" key="2">
    <citation type="submission" date="2020-04" db="EMBL/GenBank/DDBJ databases">
        <authorList>
            <consortium name="NCBI Genome Project"/>
        </authorList>
    </citation>
    <scope>NUCLEOTIDE SEQUENCE</scope>
    <source>
        <strain evidence="11">CBS 342.82</strain>
    </source>
</reference>
<feature type="transmembrane region" description="Helical" evidence="8">
    <location>
        <begin position="307"/>
        <end position="328"/>
    </location>
</feature>
<organism evidence="11">
    <name type="scientific">Dissoconium aciculare CBS 342.82</name>
    <dbReference type="NCBI Taxonomy" id="1314786"/>
    <lineage>
        <taxon>Eukaryota</taxon>
        <taxon>Fungi</taxon>
        <taxon>Dikarya</taxon>
        <taxon>Ascomycota</taxon>
        <taxon>Pezizomycotina</taxon>
        <taxon>Dothideomycetes</taxon>
        <taxon>Dothideomycetidae</taxon>
        <taxon>Mycosphaerellales</taxon>
        <taxon>Dissoconiaceae</taxon>
        <taxon>Dissoconium</taxon>
    </lineage>
</organism>
<dbReference type="InterPro" id="IPR032800">
    <property type="entry name" value="TRP_N"/>
</dbReference>
<accession>A0A6J3MFF6</accession>
<comment type="subcellular location">
    <subcellularLocation>
        <location evidence="1">Membrane</location>
        <topology evidence="1">Multi-pass membrane protein</topology>
    </subcellularLocation>
</comment>
<evidence type="ECO:0000256" key="3">
    <source>
        <dbReference type="ARBA" id="ARBA00022692"/>
    </source>
</evidence>
<evidence type="ECO:0000256" key="4">
    <source>
        <dbReference type="ARBA" id="ARBA00022729"/>
    </source>
</evidence>
<feature type="transmembrane region" description="Helical" evidence="8">
    <location>
        <begin position="445"/>
        <end position="465"/>
    </location>
</feature>
<name>A0A6J3MFF6_9PEZI</name>
<dbReference type="SMART" id="SM01320">
    <property type="entry name" value="TRP_N"/>
    <property type="match status" value="1"/>
</dbReference>
<evidence type="ECO:0000313" key="10">
    <source>
        <dbReference type="Proteomes" id="UP000504637"/>
    </source>
</evidence>
<evidence type="ECO:0000256" key="5">
    <source>
        <dbReference type="ARBA" id="ARBA00022989"/>
    </source>
</evidence>
<gene>
    <name evidence="11" type="ORF">K489DRAFT_314685</name>
</gene>
<evidence type="ECO:0000256" key="8">
    <source>
        <dbReference type="SAM" id="Phobius"/>
    </source>
</evidence>
<dbReference type="InterPro" id="IPR010308">
    <property type="entry name" value="TRP_C"/>
</dbReference>
<evidence type="ECO:0000259" key="9">
    <source>
        <dbReference type="SMART" id="SM01320"/>
    </source>
</evidence>
<keyword evidence="6 8" id="KW-0472">Membrane</keyword>
<feature type="region of interest" description="Disordered" evidence="7">
    <location>
        <begin position="597"/>
        <end position="702"/>
    </location>
</feature>
<evidence type="ECO:0000256" key="2">
    <source>
        <dbReference type="ARBA" id="ARBA00010642"/>
    </source>
</evidence>
<dbReference type="GO" id="GO:0055085">
    <property type="term" value="P:transmembrane transport"/>
    <property type="evidence" value="ECO:0007669"/>
    <property type="project" value="TreeGrafter"/>
</dbReference>
<evidence type="ECO:0000256" key="1">
    <source>
        <dbReference type="ARBA" id="ARBA00004141"/>
    </source>
</evidence>
<dbReference type="Proteomes" id="UP000504637">
    <property type="component" value="Unplaced"/>
</dbReference>
<proteinExistence type="inferred from homology"/>
<dbReference type="RefSeq" id="XP_033462643.1">
    <property type="nucleotide sequence ID" value="XM_033601033.1"/>
</dbReference>
<dbReference type="AlphaFoldDB" id="A0A6J3MFF6"/>
<dbReference type="Pfam" id="PF06011">
    <property type="entry name" value="TRP"/>
    <property type="match status" value="1"/>
</dbReference>
<feature type="transmembrane region" description="Helical" evidence="8">
    <location>
        <begin position="356"/>
        <end position="376"/>
    </location>
</feature>
<dbReference type="OrthoDB" id="5212126at2759"/>
<feature type="transmembrane region" description="Helical" evidence="8">
    <location>
        <begin position="471"/>
        <end position="491"/>
    </location>
</feature>
<dbReference type="GO" id="GO:0009272">
    <property type="term" value="P:fungal-type cell wall biogenesis"/>
    <property type="evidence" value="ECO:0007669"/>
    <property type="project" value="TreeGrafter"/>
</dbReference>
<dbReference type="GeneID" id="54358833"/>
<dbReference type="Pfam" id="PF14558">
    <property type="entry name" value="TRP_N"/>
    <property type="match status" value="1"/>
</dbReference>
<feature type="compositionally biased region" description="Polar residues" evidence="7">
    <location>
        <begin position="621"/>
        <end position="638"/>
    </location>
</feature>
<reference evidence="11" key="1">
    <citation type="submission" date="2020-01" db="EMBL/GenBank/DDBJ databases">
        <authorList>
            <consortium name="DOE Joint Genome Institute"/>
            <person name="Haridas S."/>
            <person name="Albert R."/>
            <person name="Binder M."/>
            <person name="Bloem J."/>
            <person name="Labutti K."/>
            <person name="Salamov A."/>
            <person name="Andreopoulos B."/>
            <person name="Baker S.E."/>
            <person name="Barry K."/>
            <person name="Bills G."/>
            <person name="Bluhm B.H."/>
            <person name="Cannon C."/>
            <person name="Castanera R."/>
            <person name="Culley D.E."/>
            <person name="Daum C."/>
            <person name="Ezra D."/>
            <person name="Gonzalez J.B."/>
            <person name="Henrissat B."/>
            <person name="Kuo A."/>
            <person name="Liang C."/>
            <person name="Lipzen A."/>
            <person name="Lutzoni F."/>
            <person name="Magnuson J."/>
            <person name="Mondo S."/>
            <person name="Nolan M."/>
            <person name="Ohm R."/>
            <person name="Pangilinan J."/>
            <person name="Park H.-J."/>
            <person name="Ramirez L."/>
            <person name="Alfaro M."/>
            <person name="Sun H."/>
            <person name="Tritt A."/>
            <person name="Yoshinaga Y."/>
            <person name="Zwiers L.-H."/>
            <person name="Turgeon B.G."/>
            <person name="Goodwin S.B."/>
            <person name="Spatafora J.W."/>
            <person name="Crous P.W."/>
            <person name="Grigoriev I.V."/>
        </authorList>
    </citation>
    <scope>NUCLEOTIDE SEQUENCE</scope>
    <source>
        <strain evidence="11">CBS 342.82</strain>
    </source>
</reference>
<keyword evidence="4" id="KW-0732">Signal</keyword>
<dbReference type="PANTHER" id="PTHR31145">
    <property type="entry name" value="INTEGRAL MEMBRANE PROTEIN (AFU_ORTHOLOGUE AFUA_7G01610)"/>
    <property type="match status" value="1"/>
</dbReference>
<sequence length="702" mass="76024">MLTSTSLTTCQDSSKFSASLFDVAFTPENNTLNFRVNGFSSITGNVNITLKIIAYGLSVYTTVIDPCDSNASFKGLCPMNQGPIDVESNAPVDQDSISKIPGIAYTVPDLDARVQVYFNDSITGVALACVEAELSNGKTVDQRGVAWVVAVISGLALVASAITSGLGHSNTAAHVAANALSLFSYFQAQAFIGMTAVPLPPIVSAWTQNFQWSMGIINVGFIQDIATWYQRATGGTPSLIIQNLDNVSVEVQKRGLEDLGRVMQRSVSNIVSRAVASNLTPPTVVKGIKRVGFRAGIEPTNIFLTGYIFFLIFVMFTSIGVVLFKLIIEGLVKSGNLKSDKFQDFRNGWTTVLKGILFRIVLIGYTQMVVLCFWEFTQKDSGGAMVLAIVTIFTMIGILAWAASKVVRLAQRSIMMHKNPAYILYSDPVSLNKWGFLYVQFKATAYYFIVPVLIYLLVKGLFVALVQDNGIVQAIALVIIEAVFLIVVSVLRPYMDKKTNAFNISICAINFLSSILLLIFTHIFGQPGIVTGVLGVIFFVLNAVFATVLLVMVLVSSIIAITSKNPETRYQPMRDDRGSFIKSQSQLNTELDALGATARGESKHGWPTSTGAREVEDDDSWSGNSSDIKPAATATTRSYYEPSRSPIQPPAAGGLPSSNNGSARHMPPNRGDTISPYGRPEANGQHRGRGSPSPWNRGAGFE</sequence>